<reference evidence="1 2" key="1">
    <citation type="submission" date="2019-08" db="EMBL/GenBank/DDBJ databases">
        <title>Whole genome of Aphis craccivora.</title>
        <authorList>
            <person name="Voronova N.V."/>
            <person name="Shulinski R.S."/>
            <person name="Bandarenka Y.V."/>
            <person name="Zhorov D.G."/>
            <person name="Warner D."/>
        </authorList>
    </citation>
    <scope>NUCLEOTIDE SEQUENCE [LARGE SCALE GENOMIC DNA]</scope>
    <source>
        <strain evidence="1">180601</strain>
        <tissue evidence="1">Whole Body</tissue>
    </source>
</reference>
<dbReference type="Proteomes" id="UP000478052">
    <property type="component" value="Unassembled WGS sequence"/>
</dbReference>
<organism evidence="1 2">
    <name type="scientific">Aphis craccivora</name>
    <name type="common">Cowpea aphid</name>
    <dbReference type="NCBI Taxonomy" id="307492"/>
    <lineage>
        <taxon>Eukaryota</taxon>
        <taxon>Metazoa</taxon>
        <taxon>Ecdysozoa</taxon>
        <taxon>Arthropoda</taxon>
        <taxon>Hexapoda</taxon>
        <taxon>Insecta</taxon>
        <taxon>Pterygota</taxon>
        <taxon>Neoptera</taxon>
        <taxon>Paraneoptera</taxon>
        <taxon>Hemiptera</taxon>
        <taxon>Sternorrhyncha</taxon>
        <taxon>Aphidomorpha</taxon>
        <taxon>Aphidoidea</taxon>
        <taxon>Aphididae</taxon>
        <taxon>Aphidini</taxon>
        <taxon>Aphis</taxon>
        <taxon>Aphis</taxon>
    </lineage>
</organism>
<protein>
    <submittedName>
        <fullName evidence="1">DUF1758 domain-containing protein</fullName>
    </submittedName>
</protein>
<comment type="caution">
    <text evidence="1">The sequence shown here is derived from an EMBL/GenBank/DDBJ whole genome shotgun (WGS) entry which is preliminary data.</text>
</comment>
<dbReference type="EMBL" id="VUJU01004616">
    <property type="protein sequence ID" value="KAF0753795.1"/>
    <property type="molecule type" value="Genomic_DNA"/>
</dbReference>
<keyword evidence="2" id="KW-1185">Reference proteome</keyword>
<accession>A0A6G0YDJ4</accession>
<dbReference type="AlphaFoldDB" id="A0A6G0YDJ4"/>
<evidence type="ECO:0000313" key="2">
    <source>
        <dbReference type="Proteomes" id="UP000478052"/>
    </source>
</evidence>
<proteinExistence type="predicted"/>
<gene>
    <name evidence="1" type="ORF">FWK35_00014665</name>
</gene>
<evidence type="ECO:0000313" key="1">
    <source>
        <dbReference type="EMBL" id="KAF0753795.1"/>
    </source>
</evidence>
<dbReference type="OrthoDB" id="8034802at2759"/>
<sequence length="76" mass="9453">MKYSNFLELEEVDEPKERRKYNAEESKREIHFLKTCSRETNSRFKLKLPFRNNIQQLGESRFMETKRFYQMELKLN</sequence>
<name>A0A6G0YDJ4_APHCR</name>